<proteinExistence type="predicted"/>
<feature type="compositionally biased region" description="Basic and acidic residues" evidence="1">
    <location>
        <begin position="373"/>
        <end position="385"/>
    </location>
</feature>
<dbReference type="GeneID" id="112279189"/>
<dbReference type="PANTHER" id="PTHR34284:SF1">
    <property type="entry name" value="FG-GAP REPEAT-CONTAINING PROTEIN"/>
    <property type="match status" value="1"/>
</dbReference>
<dbReference type="EnsemblPlants" id="Pp3c2_37540V3.1">
    <property type="protein sequence ID" value="Pp3c2_37540V3.1"/>
    <property type="gene ID" value="Pp3c2_37540"/>
</dbReference>
<feature type="region of interest" description="Disordered" evidence="1">
    <location>
        <begin position="360"/>
        <end position="387"/>
    </location>
</feature>
<reference evidence="3 5" key="2">
    <citation type="journal article" date="2018" name="Plant J.">
        <title>The Physcomitrella patens chromosome-scale assembly reveals moss genome structure and evolution.</title>
        <authorList>
            <person name="Lang D."/>
            <person name="Ullrich K.K."/>
            <person name="Murat F."/>
            <person name="Fuchs J."/>
            <person name="Jenkins J."/>
            <person name="Haas F.B."/>
            <person name="Piednoel M."/>
            <person name="Gundlach H."/>
            <person name="Van Bel M."/>
            <person name="Meyberg R."/>
            <person name="Vives C."/>
            <person name="Morata J."/>
            <person name="Symeonidi A."/>
            <person name="Hiss M."/>
            <person name="Muchero W."/>
            <person name="Kamisugi Y."/>
            <person name="Saleh O."/>
            <person name="Blanc G."/>
            <person name="Decker E.L."/>
            <person name="van Gessel N."/>
            <person name="Grimwood J."/>
            <person name="Hayes R.D."/>
            <person name="Graham S.W."/>
            <person name="Gunter L.E."/>
            <person name="McDaniel S.F."/>
            <person name="Hoernstein S.N.W."/>
            <person name="Larsson A."/>
            <person name="Li F.W."/>
            <person name="Perroud P.F."/>
            <person name="Phillips J."/>
            <person name="Ranjan P."/>
            <person name="Rokshar D.S."/>
            <person name="Rothfels C.J."/>
            <person name="Schneider L."/>
            <person name="Shu S."/>
            <person name="Stevenson D.W."/>
            <person name="Thummler F."/>
            <person name="Tillich M."/>
            <person name="Villarreal Aguilar J.C."/>
            <person name="Widiez T."/>
            <person name="Wong G.K."/>
            <person name="Wymore A."/>
            <person name="Zhang Y."/>
            <person name="Zimmer A.D."/>
            <person name="Quatrano R.S."/>
            <person name="Mayer K.F.X."/>
            <person name="Goodstein D."/>
            <person name="Casacuberta J.M."/>
            <person name="Vandepoele K."/>
            <person name="Reski R."/>
            <person name="Cuming A.C."/>
            <person name="Tuskan G.A."/>
            <person name="Maumus F."/>
            <person name="Salse J."/>
            <person name="Schmutz J."/>
            <person name="Rensing S.A."/>
        </authorList>
    </citation>
    <scope>NUCLEOTIDE SEQUENCE [LARGE SCALE GENOMIC DNA]</scope>
    <source>
        <strain evidence="4 5">cv. Gransden 2004</strain>
    </source>
</reference>
<dbReference type="EnsemblPlants" id="Pp3c2_37540V3.2">
    <property type="protein sequence ID" value="Pp3c2_37540V3.2"/>
    <property type="gene ID" value="Pp3c2_37540"/>
</dbReference>
<reference evidence="3 5" key="1">
    <citation type="journal article" date="2008" name="Science">
        <title>The Physcomitrella genome reveals evolutionary insights into the conquest of land by plants.</title>
        <authorList>
            <person name="Rensing S."/>
            <person name="Lang D."/>
            <person name="Zimmer A."/>
            <person name="Terry A."/>
            <person name="Salamov A."/>
            <person name="Shapiro H."/>
            <person name="Nishiyama T."/>
            <person name="Perroud P.-F."/>
            <person name="Lindquist E."/>
            <person name="Kamisugi Y."/>
            <person name="Tanahashi T."/>
            <person name="Sakakibara K."/>
            <person name="Fujita T."/>
            <person name="Oishi K."/>
            <person name="Shin-I T."/>
            <person name="Kuroki Y."/>
            <person name="Toyoda A."/>
            <person name="Suzuki Y."/>
            <person name="Hashimoto A."/>
            <person name="Yamaguchi K."/>
            <person name="Sugano A."/>
            <person name="Kohara Y."/>
            <person name="Fujiyama A."/>
            <person name="Anterola A."/>
            <person name="Aoki S."/>
            <person name="Ashton N."/>
            <person name="Barbazuk W.B."/>
            <person name="Barker E."/>
            <person name="Bennetzen J."/>
            <person name="Bezanilla M."/>
            <person name="Blankenship R."/>
            <person name="Cho S.H."/>
            <person name="Dutcher S."/>
            <person name="Estelle M."/>
            <person name="Fawcett J.A."/>
            <person name="Gundlach H."/>
            <person name="Hanada K."/>
            <person name="Heyl A."/>
            <person name="Hicks K.A."/>
            <person name="Hugh J."/>
            <person name="Lohr M."/>
            <person name="Mayer K."/>
            <person name="Melkozernov A."/>
            <person name="Murata T."/>
            <person name="Nelson D."/>
            <person name="Pils B."/>
            <person name="Prigge M."/>
            <person name="Reiss B."/>
            <person name="Renner T."/>
            <person name="Rombauts S."/>
            <person name="Rushton P."/>
            <person name="Sanderfoot A."/>
            <person name="Schween G."/>
            <person name="Shiu S.-H."/>
            <person name="Stueber K."/>
            <person name="Theodoulou F.L."/>
            <person name="Tu H."/>
            <person name="Van de Peer Y."/>
            <person name="Verrier P.J."/>
            <person name="Waters E."/>
            <person name="Wood A."/>
            <person name="Yang L."/>
            <person name="Cove D."/>
            <person name="Cuming A."/>
            <person name="Hasebe M."/>
            <person name="Lucas S."/>
            <person name="Mishler D.B."/>
            <person name="Reski R."/>
            <person name="Grigoriev I."/>
            <person name="Quatrano R.S."/>
            <person name="Boore J.L."/>
        </authorList>
    </citation>
    <scope>NUCLEOTIDE SEQUENCE [LARGE SCALE GENOMIC DNA]</scope>
    <source>
        <strain evidence="4 5">cv. Gransden 2004</strain>
    </source>
</reference>
<gene>
    <name evidence="4" type="primary">LOC112279189</name>
    <name evidence="3" type="ORF">PHYPA_003751</name>
</gene>
<keyword evidence="5" id="KW-1185">Reference proteome</keyword>
<keyword evidence="2" id="KW-1133">Transmembrane helix</keyword>
<keyword evidence="2" id="KW-0812">Transmembrane</keyword>
<accession>A0A2K1L4J6</accession>
<dbReference type="FunCoup" id="A0A2K1L4J6">
    <property type="interactions" value="1778"/>
</dbReference>
<dbReference type="Gramene" id="Pp3c2_37540V3.2">
    <property type="protein sequence ID" value="Pp3c2_37540V3.2"/>
    <property type="gene ID" value="Pp3c2_37540"/>
</dbReference>
<dbReference type="Proteomes" id="UP000006727">
    <property type="component" value="Chromosome 2"/>
</dbReference>
<evidence type="ECO:0000256" key="1">
    <source>
        <dbReference type="SAM" id="MobiDB-lite"/>
    </source>
</evidence>
<evidence type="ECO:0000313" key="3">
    <source>
        <dbReference type="EMBL" id="PNR60958.1"/>
    </source>
</evidence>
<organism evidence="3">
    <name type="scientific">Physcomitrium patens</name>
    <name type="common">Spreading-leaved earth moss</name>
    <name type="synonym">Physcomitrella patens</name>
    <dbReference type="NCBI Taxonomy" id="3218"/>
    <lineage>
        <taxon>Eukaryota</taxon>
        <taxon>Viridiplantae</taxon>
        <taxon>Streptophyta</taxon>
        <taxon>Embryophyta</taxon>
        <taxon>Bryophyta</taxon>
        <taxon>Bryophytina</taxon>
        <taxon>Bryopsida</taxon>
        <taxon>Funariidae</taxon>
        <taxon>Funariales</taxon>
        <taxon>Funariaceae</taxon>
        <taxon>Physcomitrium</taxon>
    </lineage>
</organism>
<dbReference type="KEGG" id="ppp:112279189"/>
<name>A0A2K1L4J6_PHYPA</name>
<dbReference type="Gramene" id="Pp3c2_37540V3.1">
    <property type="protein sequence ID" value="Pp3c2_37540V3.1"/>
    <property type="gene ID" value="Pp3c2_37540"/>
</dbReference>
<protein>
    <recommendedName>
        <fullName evidence="6">FG-GAP repeat-containing protein</fullName>
    </recommendedName>
</protein>
<dbReference type="EMBL" id="ABEU02000002">
    <property type="protein sequence ID" value="PNR60958.1"/>
    <property type="molecule type" value="Genomic_DNA"/>
</dbReference>
<dbReference type="PANTHER" id="PTHR34284">
    <property type="entry name" value="FG-GAP REPEAT-CONTAINING PROTEIN"/>
    <property type="match status" value="1"/>
</dbReference>
<evidence type="ECO:0000313" key="5">
    <source>
        <dbReference type="Proteomes" id="UP000006727"/>
    </source>
</evidence>
<reference evidence="4" key="3">
    <citation type="submission" date="2020-12" db="UniProtKB">
        <authorList>
            <consortium name="EnsemblPlants"/>
        </authorList>
    </citation>
    <scope>IDENTIFICATION</scope>
</reference>
<feature type="transmembrane region" description="Helical" evidence="2">
    <location>
        <begin position="698"/>
        <end position="718"/>
    </location>
</feature>
<dbReference type="PaxDb" id="3218-PP1S1_121V6.1"/>
<evidence type="ECO:0000313" key="4">
    <source>
        <dbReference type="EnsemblPlants" id="Pp3c2_37540V3.1"/>
    </source>
</evidence>
<evidence type="ECO:0000256" key="2">
    <source>
        <dbReference type="SAM" id="Phobius"/>
    </source>
</evidence>
<dbReference type="AlphaFoldDB" id="A0A2K1L4J6"/>
<keyword evidence="2" id="KW-0472">Membrane</keyword>
<evidence type="ECO:0008006" key="6">
    <source>
        <dbReference type="Google" id="ProtNLM"/>
    </source>
</evidence>
<dbReference type="OMA" id="HVLICED"/>
<dbReference type="RefSeq" id="XP_024369152.1">
    <property type="nucleotide sequence ID" value="XM_024513384.2"/>
</dbReference>
<sequence length="739" mass="81418">MRCSVYFQGDRRCGRGIDGKRGADLIAAIMRKRDLGILLLSALSIFYSLQNEGSLSFRPAWVHYKNSSPIKHEAERLPPPVVADLNGDGHVEVVVASEDNLQVLDPRVSFAENGFSQAGVLAEVSLLPDRVRVSAGRRPVALAAGEVKRFYRAQDLKKKVIVVVTAGWSIMCFDHNLKKLWEDDVQDDFLHGSHHKEVAISISNYTLKHRDTGLIIVGGSMEVQPQMHLDPFEEEWLAEKMFESHRRAAGAKEEGEDVTKKMDGGKERHFSYYAYAGMSGTRRWVHRSEDFQRATNAGALQPQHNYKLDASSLATRHLGEVECREFRESVLDVMPHRWEHREDTRFELAHFRKHRRKLVKKMQGKGGSIPSEKPADKSAPGKDAHGNPIAKVVGKAADLAVGAKVKKQQFQYVPMITNHTSFWWVPNVVVAHLKEGIEAVHLATGRTVCKLFLPEGGLHADVNGDGVLDHVQAVGGHGSARIVPTGMTEALKPCWAIATSGVPVREQLFNGTVCRHSPFQIFRYHEFSGEFGRRPHPGDAQEFVEVLAPIILPHPDGQRHRKGSHGDVVFLNSRGEVTSFSVLGPKRGQEAQHRWQVATTAFWTTSPDLEGVGTDRVISTLTALPLRKNGEVDAILAVGELEAVVLSPKGSHVAQVPLPSAGSAPIIYDDFSGDNLNDLILVTKDGIFGFVQTRQPGAILFLTLMGVLILVMGVIFVTQHLGSGKGKSKAGERRSATAI</sequence>
<dbReference type="OrthoDB" id="270568at2759"/>